<keyword evidence="2" id="KW-1185">Reference proteome</keyword>
<name>A0ABU4WM03_9FIRM</name>
<proteinExistence type="predicted"/>
<evidence type="ECO:0000313" key="2">
    <source>
        <dbReference type="Proteomes" id="UP001285244"/>
    </source>
</evidence>
<dbReference type="Proteomes" id="UP001285244">
    <property type="component" value="Unassembled WGS sequence"/>
</dbReference>
<sequence>MANNEKKLFIENVNVYLEKADFSYDNIPDGENLIKFNQQISVLECKAESIRIRSEYIVTADKGNAPIIYVSSISIYYLSKDSFGNFSDISEMKDYVEERKVYLVNQAHVGAEMSKLIANISGTYGIHPIIVPPVFKEKES</sequence>
<reference evidence="1 2" key="1">
    <citation type="submission" date="2022-03" db="EMBL/GenBank/DDBJ databases">
        <title>Novel taxa within the pig intestine.</title>
        <authorList>
            <person name="Wylensek D."/>
            <person name="Bishof K."/>
            <person name="Afrizal A."/>
            <person name="Clavel T."/>
        </authorList>
    </citation>
    <scope>NUCLEOTIDE SEQUENCE [LARGE SCALE GENOMIC DNA]</scope>
    <source>
        <strain evidence="1 2">Cla-KB-P134</strain>
    </source>
</reference>
<organism evidence="1 2">
    <name type="scientific">Absicoccus intestinalis</name>
    <dbReference type="NCBI Taxonomy" id="2926319"/>
    <lineage>
        <taxon>Bacteria</taxon>
        <taxon>Bacillati</taxon>
        <taxon>Bacillota</taxon>
        <taxon>Erysipelotrichia</taxon>
        <taxon>Erysipelotrichales</taxon>
        <taxon>Erysipelotrichaceae</taxon>
        <taxon>Absicoccus</taxon>
    </lineage>
</organism>
<protein>
    <recommendedName>
        <fullName evidence="3">Preprotein translocase subunit SecB</fullName>
    </recommendedName>
</protein>
<comment type="caution">
    <text evidence="1">The sequence shown here is derived from an EMBL/GenBank/DDBJ whole genome shotgun (WGS) entry which is preliminary data.</text>
</comment>
<gene>
    <name evidence="1" type="ORF">MOZ64_01095</name>
</gene>
<accession>A0ABU4WM03</accession>
<evidence type="ECO:0008006" key="3">
    <source>
        <dbReference type="Google" id="ProtNLM"/>
    </source>
</evidence>
<evidence type="ECO:0000313" key="1">
    <source>
        <dbReference type="EMBL" id="MDX8416444.1"/>
    </source>
</evidence>
<dbReference type="RefSeq" id="WP_320324778.1">
    <property type="nucleotide sequence ID" value="NZ_JALBUS010000001.1"/>
</dbReference>
<dbReference type="EMBL" id="JALBUS010000001">
    <property type="protein sequence ID" value="MDX8416444.1"/>
    <property type="molecule type" value="Genomic_DNA"/>
</dbReference>